<name>A0ABN1EYC9_9PROT</name>
<keyword evidence="3" id="KW-1185">Reference proteome</keyword>
<feature type="region of interest" description="Disordered" evidence="1">
    <location>
        <begin position="1"/>
        <end position="20"/>
    </location>
</feature>
<comment type="caution">
    <text evidence="2">The sequence shown here is derived from an EMBL/GenBank/DDBJ whole genome shotgun (WGS) entry which is preliminary data.</text>
</comment>
<dbReference type="Proteomes" id="UP001501588">
    <property type="component" value="Unassembled WGS sequence"/>
</dbReference>
<proteinExistence type="predicted"/>
<evidence type="ECO:0000313" key="2">
    <source>
        <dbReference type="EMBL" id="GAA0577640.1"/>
    </source>
</evidence>
<evidence type="ECO:0000256" key="1">
    <source>
        <dbReference type="SAM" id="MobiDB-lite"/>
    </source>
</evidence>
<feature type="compositionally biased region" description="Low complexity" evidence="1">
    <location>
        <begin position="11"/>
        <end position="20"/>
    </location>
</feature>
<protein>
    <submittedName>
        <fullName evidence="2">Uncharacterized protein</fullName>
    </submittedName>
</protein>
<gene>
    <name evidence="2" type="ORF">GCM10009416_15240</name>
</gene>
<feature type="compositionally biased region" description="Polar residues" evidence="1">
    <location>
        <begin position="1"/>
        <end position="10"/>
    </location>
</feature>
<evidence type="ECO:0000313" key="3">
    <source>
        <dbReference type="Proteomes" id="UP001501588"/>
    </source>
</evidence>
<reference evidence="2 3" key="1">
    <citation type="journal article" date="2019" name="Int. J. Syst. Evol. Microbiol.">
        <title>The Global Catalogue of Microorganisms (GCM) 10K type strain sequencing project: providing services to taxonomists for standard genome sequencing and annotation.</title>
        <authorList>
            <consortium name="The Broad Institute Genomics Platform"/>
            <consortium name="The Broad Institute Genome Sequencing Center for Infectious Disease"/>
            <person name="Wu L."/>
            <person name="Ma J."/>
        </authorList>
    </citation>
    <scope>NUCLEOTIDE SEQUENCE [LARGE SCALE GENOMIC DNA]</scope>
    <source>
        <strain evidence="2 3">JCM 9933</strain>
    </source>
</reference>
<accession>A0ABN1EYC9</accession>
<organism evidence="2 3">
    <name type="scientific">Craurococcus roseus</name>
    <dbReference type="NCBI Taxonomy" id="77585"/>
    <lineage>
        <taxon>Bacteria</taxon>
        <taxon>Pseudomonadati</taxon>
        <taxon>Pseudomonadota</taxon>
        <taxon>Alphaproteobacteria</taxon>
        <taxon>Acetobacterales</taxon>
        <taxon>Acetobacteraceae</taxon>
        <taxon>Craurococcus</taxon>
    </lineage>
</organism>
<dbReference type="EMBL" id="BAAAFZ010000015">
    <property type="protein sequence ID" value="GAA0577640.1"/>
    <property type="molecule type" value="Genomic_DNA"/>
</dbReference>
<sequence>MLQHARPQTTPGSAAPPGVVGADGAVLQRIEARHGHAIGALTEALSEHRLAWHAAREDGDFGRILQAELRYAEAAADVARALRARGEPDDAVDAYLRAKRCEIDAWAPFALPSLRRWGVFAGARPMARR</sequence>